<evidence type="ECO:0000256" key="10">
    <source>
        <dbReference type="ARBA" id="ARBA00048336"/>
    </source>
</evidence>
<keyword evidence="15" id="KW-1185">Reference proteome</keyword>
<reference evidence="14" key="1">
    <citation type="submission" date="2019-08" db="EMBL/GenBank/DDBJ databases">
        <title>The improved chromosome-level genome for the pearl oyster Pinctada fucata martensii using PacBio sequencing and Hi-C.</title>
        <authorList>
            <person name="Zheng Z."/>
        </authorList>
    </citation>
    <scope>NUCLEOTIDE SEQUENCE</scope>
    <source>
        <strain evidence="14">ZZ-2019</strain>
        <tissue evidence="14">Adductor muscle</tissue>
    </source>
</reference>
<evidence type="ECO:0000256" key="8">
    <source>
        <dbReference type="ARBA" id="ARBA00023242"/>
    </source>
</evidence>
<dbReference type="InterPro" id="IPR007308">
    <property type="entry name" value="Rtr1/RPAP2_dom"/>
</dbReference>
<feature type="domain" description="RTR1-type" evidence="13">
    <location>
        <begin position="40"/>
        <end position="101"/>
    </location>
</feature>
<dbReference type="EC" id="3.1.3.16" evidence="12"/>
<dbReference type="GO" id="GO:0005737">
    <property type="term" value="C:cytoplasm"/>
    <property type="evidence" value="ECO:0007669"/>
    <property type="project" value="TreeGrafter"/>
</dbReference>
<comment type="function">
    <text evidence="12">Putative RNA polymerase II subunit B1 C-terminal domain (CTD) phosphatase involved in RNA polymerase II transcription regulation.</text>
</comment>
<dbReference type="Proteomes" id="UP001186944">
    <property type="component" value="Unassembled WGS sequence"/>
</dbReference>
<evidence type="ECO:0000256" key="9">
    <source>
        <dbReference type="ARBA" id="ARBA00047761"/>
    </source>
</evidence>
<evidence type="ECO:0000259" key="13">
    <source>
        <dbReference type="PROSITE" id="PS51479"/>
    </source>
</evidence>
<evidence type="ECO:0000256" key="12">
    <source>
        <dbReference type="RuleBase" id="RU367080"/>
    </source>
</evidence>
<evidence type="ECO:0000256" key="3">
    <source>
        <dbReference type="ARBA" id="ARBA00022723"/>
    </source>
</evidence>
<evidence type="ECO:0000313" key="14">
    <source>
        <dbReference type="EMBL" id="KAK3088367.1"/>
    </source>
</evidence>
<keyword evidence="8 12" id="KW-0539">Nucleus</keyword>
<evidence type="ECO:0000256" key="4">
    <source>
        <dbReference type="ARBA" id="ARBA00022771"/>
    </source>
</evidence>
<evidence type="ECO:0000256" key="6">
    <source>
        <dbReference type="ARBA" id="ARBA00022833"/>
    </source>
</evidence>
<comment type="similarity">
    <text evidence="2 11 12">Belongs to the RPAP2 family.</text>
</comment>
<dbReference type="PANTHER" id="PTHR14732">
    <property type="entry name" value="RNA POLYMERASE II SUBUNIT B1 CTD PHOSPHATASE RPAP2-RELATED"/>
    <property type="match status" value="1"/>
</dbReference>
<comment type="catalytic activity">
    <reaction evidence="10 12">
        <text>O-phospho-L-threonyl-[protein] + H2O = L-threonyl-[protein] + phosphate</text>
        <dbReference type="Rhea" id="RHEA:47004"/>
        <dbReference type="Rhea" id="RHEA-COMP:11060"/>
        <dbReference type="Rhea" id="RHEA-COMP:11605"/>
        <dbReference type="ChEBI" id="CHEBI:15377"/>
        <dbReference type="ChEBI" id="CHEBI:30013"/>
        <dbReference type="ChEBI" id="CHEBI:43474"/>
        <dbReference type="ChEBI" id="CHEBI:61977"/>
        <dbReference type="EC" id="3.1.3.16"/>
    </reaction>
</comment>
<dbReference type="InterPro" id="IPR038534">
    <property type="entry name" value="Rtr1/RPAP2_sf"/>
</dbReference>
<dbReference type="InterPro" id="IPR039693">
    <property type="entry name" value="Rtr1/RPAP2"/>
</dbReference>
<comment type="catalytic activity">
    <reaction evidence="9 12">
        <text>O-phospho-L-seryl-[protein] + H2O = L-seryl-[protein] + phosphate</text>
        <dbReference type="Rhea" id="RHEA:20629"/>
        <dbReference type="Rhea" id="RHEA-COMP:9863"/>
        <dbReference type="Rhea" id="RHEA-COMP:11604"/>
        <dbReference type="ChEBI" id="CHEBI:15377"/>
        <dbReference type="ChEBI" id="CHEBI:29999"/>
        <dbReference type="ChEBI" id="CHEBI:43474"/>
        <dbReference type="ChEBI" id="CHEBI:83421"/>
        <dbReference type="EC" id="3.1.3.16"/>
    </reaction>
</comment>
<keyword evidence="3 12" id="KW-0479">Metal-binding</keyword>
<dbReference type="Gene3D" id="1.25.40.820">
    <property type="match status" value="2"/>
</dbReference>
<name>A0AA88XTF0_PINIB</name>
<comment type="subcellular location">
    <subcellularLocation>
        <location evidence="1 12">Nucleus</location>
    </subcellularLocation>
</comment>
<dbReference type="PROSITE" id="PS51479">
    <property type="entry name" value="ZF_RTR1"/>
    <property type="match status" value="1"/>
</dbReference>
<dbReference type="GO" id="GO:0005634">
    <property type="term" value="C:nucleus"/>
    <property type="evidence" value="ECO:0007669"/>
    <property type="project" value="UniProtKB-SubCell"/>
</dbReference>
<proteinExistence type="inferred from homology"/>
<keyword evidence="4 12" id="KW-0863">Zinc-finger</keyword>
<accession>A0AA88XTF0</accession>
<sequence>MDKKKALEEKIRFQVECEKTAHLTVQRLLDNPVTEDFLIDSGRLIKPEHYDDVIEERAISHQCGYPVCPNSLANNFCSNECYNASNYYKSQLSTSPLWMRKNQKIPTLMLLSKPEARYV</sequence>
<dbReference type="GO" id="GO:0008270">
    <property type="term" value="F:zinc ion binding"/>
    <property type="evidence" value="ECO:0007669"/>
    <property type="project" value="UniProtKB-KW"/>
</dbReference>
<evidence type="ECO:0000256" key="7">
    <source>
        <dbReference type="ARBA" id="ARBA00022912"/>
    </source>
</evidence>
<protein>
    <recommendedName>
        <fullName evidence="12">RNA polymerase II subunit B1 CTD phosphatase RPAP2 homolog</fullName>
        <ecNumber evidence="12">3.1.3.16</ecNumber>
    </recommendedName>
</protein>
<dbReference type="EMBL" id="VSWD01000011">
    <property type="protein sequence ID" value="KAK3088367.1"/>
    <property type="molecule type" value="Genomic_DNA"/>
</dbReference>
<dbReference type="GO" id="GO:0008420">
    <property type="term" value="F:RNA polymerase II CTD heptapeptide repeat phosphatase activity"/>
    <property type="evidence" value="ECO:0007669"/>
    <property type="project" value="UniProtKB-UniRule"/>
</dbReference>
<gene>
    <name evidence="14" type="ORF">FSP39_018268</name>
</gene>
<evidence type="ECO:0000256" key="11">
    <source>
        <dbReference type="PROSITE-ProRule" id="PRU00812"/>
    </source>
</evidence>
<evidence type="ECO:0000256" key="2">
    <source>
        <dbReference type="ARBA" id="ARBA00005676"/>
    </source>
</evidence>
<keyword evidence="7 12" id="KW-0904">Protein phosphatase</keyword>
<keyword evidence="5 12" id="KW-0378">Hydrolase</keyword>
<keyword evidence="6 12" id="KW-0862">Zinc</keyword>
<organism evidence="14 15">
    <name type="scientific">Pinctada imbricata</name>
    <name type="common">Atlantic pearl-oyster</name>
    <name type="synonym">Pinctada martensii</name>
    <dbReference type="NCBI Taxonomy" id="66713"/>
    <lineage>
        <taxon>Eukaryota</taxon>
        <taxon>Metazoa</taxon>
        <taxon>Spiralia</taxon>
        <taxon>Lophotrochozoa</taxon>
        <taxon>Mollusca</taxon>
        <taxon>Bivalvia</taxon>
        <taxon>Autobranchia</taxon>
        <taxon>Pteriomorphia</taxon>
        <taxon>Pterioida</taxon>
        <taxon>Pterioidea</taxon>
        <taxon>Pteriidae</taxon>
        <taxon>Pinctada</taxon>
    </lineage>
</organism>
<dbReference type="Pfam" id="PF04181">
    <property type="entry name" value="RPAP2_Rtr1"/>
    <property type="match status" value="1"/>
</dbReference>
<comment type="caution">
    <text evidence="14">The sequence shown here is derived from an EMBL/GenBank/DDBJ whole genome shotgun (WGS) entry which is preliminary data.</text>
</comment>
<dbReference type="AlphaFoldDB" id="A0AA88XTF0"/>
<evidence type="ECO:0000256" key="5">
    <source>
        <dbReference type="ARBA" id="ARBA00022801"/>
    </source>
</evidence>
<dbReference type="PANTHER" id="PTHR14732:SF0">
    <property type="entry name" value="RNA POLYMERASE II SUBUNIT B1 CTD PHOSPHATASE RPAP2-RELATED"/>
    <property type="match status" value="1"/>
</dbReference>
<evidence type="ECO:0000313" key="15">
    <source>
        <dbReference type="Proteomes" id="UP001186944"/>
    </source>
</evidence>
<dbReference type="GO" id="GO:0043175">
    <property type="term" value="F:RNA polymerase core enzyme binding"/>
    <property type="evidence" value="ECO:0007669"/>
    <property type="project" value="UniProtKB-UniRule"/>
</dbReference>
<evidence type="ECO:0000256" key="1">
    <source>
        <dbReference type="ARBA" id="ARBA00004123"/>
    </source>
</evidence>